<reference evidence="3 4" key="1">
    <citation type="submission" date="2023-12" db="EMBL/GenBank/DDBJ databases">
        <title>Sinomonas terricola sp. nov, isolated from litchi orchard soil in Guangdong, PR China.</title>
        <authorList>
            <person name="Jiaxin W."/>
            <person name="Yang Z."/>
            <person name="Honghui Z."/>
        </authorList>
    </citation>
    <scope>NUCLEOTIDE SEQUENCE [LARGE SCALE GENOMIC DNA]</scope>
    <source>
        <strain evidence="3 4">JGH33</strain>
    </source>
</reference>
<protein>
    <recommendedName>
        <fullName evidence="5">PrgI family protein</fullName>
    </recommendedName>
</protein>
<feature type="transmembrane region" description="Helical" evidence="2">
    <location>
        <begin position="39"/>
        <end position="58"/>
    </location>
</feature>
<feature type="compositionally biased region" description="Basic and acidic residues" evidence="1">
    <location>
        <begin position="154"/>
        <end position="165"/>
    </location>
</feature>
<proteinExistence type="predicted"/>
<feature type="transmembrane region" description="Helical" evidence="2">
    <location>
        <begin position="64"/>
        <end position="83"/>
    </location>
</feature>
<dbReference type="Proteomes" id="UP001304769">
    <property type="component" value="Unassembled WGS sequence"/>
</dbReference>
<keyword evidence="2" id="KW-0812">Transmembrane</keyword>
<name>A0ABU5TAT9_9MICC</name>
<organism evidence="3 4">
    <name type="scientific">Sinomonas terricola</name>
    <dbReference type="NCBI Taxonomy" id="3110330"/>
    <lineage>
        <taxon>Bacteria</taxon>
        <taxon>Bacillati</taxon>
        <taxon>Actinomycetota</taxon>
        <taxon>Actinomycetes</taxon>
        <taxon>Micrococcales</taxon>
        <taxon>Micrococcaceae</taxon>
        <taxon>Sinomonas</taxon>
    </lineage>
</organism>
<keyword evidence="2" id="KW-1133">Transmembrane helix</keyword>
<keyword evidence="2" id="KW-0472">Membrane</keyword>
<evidence type="ECO:0000256" key="2">
    <source>
        <dbReference type="SAM" id="Phobius"/>
    </source>
</evidence>
<gene>
    <name evidence="3" type="ORF">SPF06_18970</name>
</gene>
<evidence type="ECO:0000313" key="3">
    <source>
        <dbReference type="EMBL" id="MEA5456810.1"/>
    </source>
</evidence>
<comment type="caution">
    <text evidence="3">The sequence shown here is derived from an EMBL/GenBank/DDBJ whole genome shotgun (WGS) entry which is preliminary data.</text>
</comment>
<accession>A0ABU5TAT9</accession>
<evidence type="ECO:0000256" key="1">
    <source>
        <dbReference type="SAM" id="MobiDB-lite"/>
    </source>
</evidence>
<evidence type="ECO:0008006" key="5">
    <source>
        <dbReference type="Google" id="ProtNLM"/>
    </source>
</evidence>
<evidence type="ECO:0000313" key="4">
    <source>
        <dbReference type="Proteomes" id="UP001304769"/>
    </source>
</evidence>
<dbReference type="EMBL" id="JAYGGQ010000017">
    <property type="protein sequence ID" value="MEA5456810.1"/>
    <property type="molecule type" value="Genomic_DNA"/>
</dbReference>
<feature type="compositionally biased region" description="Pro residues" evidence="1">
    <location>
        <begin position="137"/>
        <end position="153"/>
    </location>
</feature>
<sequence>MALEEEEVEIARFYRVSRIPTMVGRLPDGSKIPGGPYTALQFAVLAAMLIGLVTTWGLWAKFGFLGNIAFFLLMLVVPVYLAGMAKTTARSPLILAQGLGRFASASRTGTIDGLPLKFPKPHTAATHALYEAQPAPTGLPDPVPPVAPGPAPEQPRRSASPERRPVTALERFQAQSKGPSR</sequence>
<keyword evidence="4" id="KW-1185">Reference proteome</keyword>
<feature type="region of interest" description="Disordered" evidence="1">
    <location>
        <begin position="133"/>
        <end position="181"/>
    </location>
</feature>
<dbReference type="RefSeq" id="WP_323280719.1">
    <property type="nucleotide sequence ID" value="NZ_JAYGGQ010000017.1"/>
</dbReference>